<dbReference type="PANTHER" id="PTHR33065">
    <property type="entry name" value="OS07G0486400 PROTEIN"/>
    <property type="match status" value="1"/>
</dbReference>
<dbReference type="Proteomes" id="UP000026962">
    <property type="component" value="Chromosome 1"/>
</dbReference>
<dbReference type="HOGENOM" id="CLU_030845_4_0_1"/>
<organism evidence="2">
    <name type="scientific">Oryza punctata</name>
    <name type="common">Red rice</name>
    <dbReference type="NCBI Taxonomy" id="4537"/>
    <lineage>
        <taxon>Eukaryota</taxon>
        <taxon>Viridiplantae</taxon>
        <taxon>Streptophyta</taxon>
        <taxon>Embryophyta</taxon>
        <taxon>Tracheophyta</taxon>
        <taxon>Spermatophyta</taxon>
        <taxon>Magnoliopsida</taxon>
        <taxon>Liliopsida</taxon>
        <taxon>Poales</taxon>
        <taxon>Poaceae</taxon>
        <taxon>BOP clade</taxon>
        <taxon>Oryzoideae</taxon>
        <taxon>Oryzeae</taxon>
        <taxon>Oryzinae</taxon>
        <taxon>Oryza</taxon>
    </lineage>
</organism>
<protein>
    <recommendedName>
        <fullName evidence="1">DUF6598 domain-containing protein</fullName>
    </recommendedName>
</protein>
<sequence length="397" mass="43988">MADNGDGDCGDLEPFFYDEAATVAEAAAAAERRERERQKKAREEAANARRWAAHNAALASIREYDPVEETYIYTRYHYTDMSEFDLDEESRLPPMRFTATTYTPPAQALHFLCDMINVLAVRIILPSPDLSDDDDCDGGGEFSFPISVYGSVIARDQLDSKCVHLFRRSRDDPQLITSEDELSLILTGPHRGLLLYDAVYIEIDLKMKMKDDQQQGCKDKRLSKGLLVLDGVLLSTTLSDHLQTAVKIATLDRRSIRPCAVQVTYAYVTNAVEATISVELLHDQGGANFCGDITACTSTIQDSIVLHDSNLLADDGIMLLADGSAVRLLRRVIAVCLDEMLMVTIVAQDGDRTTNYARRTIDFTPSVNGGDEARVVCGVSSFLVKVNWSLMNPVIDQ</sequence>
<accession>A0A0E0JF17</accession>
<reference evidence="2" key="2">
    <citation type="submission" date="2018-05" db="EMBL/GenBank/DDBJ databases">
        <title>OpunRS2 (Oryza punctata Reference Sequence Version 2).</title>
        <authorList>
            <person name="Zhang J."/>
            <person name="Kudrna D."/>
            <person name="Lee S."/>
            <person name="Talag J."/>
            <person name="Welchert J."/>
            <person name="Wing R.A."/>
        </authorList>
    </citation>
    <scope>NUCLEOTIDE SEQUENCE [LARGE SCALE GENOMIC DNA]</scope>
</reference>
<keyword evidence="3" id="KW-1185">Reference proteome</keyword>
<dbReference type="Gramene" id="OPUNC01G05530.1">
    <property type="protein sequence ID" value="OPUNC01G05530.1"/>
    <property type="gene ID" value="OPUNC01G05530"/>
</dbReference>
<dbReference type="Pfam" id="PF20241">
    <property type="entry name" value="DUF6598"/>
    <property type="match status" value="1"/>
</dbReference>
<dbReference type="InterPro" id="IPR046533">
    <property type="entry name" value="DUF6598"/>
</dbReference>
<reference evidence="2" key="1">
    <citation type="submission" date="2015-04" db="UniProtKB">
        <authorList>
            <consortium name="EnsemblPlants"/>
        </authorList>
    </citation>
    <scope>IDENTIFICATION</scope>
</reference>
<proteinExistence type="predicted"/>
<dbReference type="EnsemblPlants" id="OPUNC01G05530.1">
    <property type="protein sequence ID" value="OPUNC01G05530.1"/>
    <property type="gene ID" value="OPUNC01G05530"/>
</dbReference>
<dbReference type="OMA" id="GAHFCGE"/>
<feature type="domain" description="DUF6598" evidence="1">
    <location>
        <begin position="141"/>
        <end position="386"/>
    </location>
</feature>
<evidence type="ECO:0000313" key="3">
    <source>
        <dbReference type="Proteomes" id="UP000026962"/>
    </source>
</evidence>
<dbReference type="AlphaFoldDB" id="A0A0E0JF17"/>
<evidence type="ECO:0000313" key="2">
    <source>
        <dbReference type="EnsemblPlants" id="OPUNC01G05530.1"/>
    </source>
</evidence>
<name>A0A0E0JF17_ORYPU</name>
<evidence type="ECO:0000259" key="1">
    <source>
        <dbReference type="Pfam" id="PF20241"/>
    </source>
</evidence>
<dbReference type="STRING" id="4537.A0A0E0JF17"/>
<dbReference type="PANTHER" id="PTHR33065:SF206">
    <property type="entry name" value="OS12G0619700 PROTEIN"/>
    <property type="match status" value="1"/>
</dbReference>